<reference evidence="1 2" key="1">
    <citation type="journal article" date="2012" name="J. Bacteriol.">
        <title>Complete genome sequence of Klebsiella oxytoca KCTC 1686, used in production of 2,3-butanediol.</title>
        <authorList>
            <person name="Shin S.H."/>
            <person name="Kim S."/>
            <person name="Kim J.Y."/>
            <person name="Lee S."/>
            <person name="Um Y."/>
            <person name="Oh M.K."/>
            <person name="Kim Y.R."/>
            <person name="Lee J."/>
            <person name="Yang K.S."/>
        </authorList>
    </citation>
    <scope>NUCLEOTIDE SEQUENCE [LARGE SCALE GENOMIC DNA]</scope>
    <source>
        <strain evidence="2">ATCC 8724 / DSM 4798 / JCM 20051 / NBRC 3318 / NRRL B-199 / KCTC 1686</strain>
    </source>
</reference>
<dbReference type="KEGG" id="kox:KOX_08700"/>
<sequence length="120" mass="11840">MKQLTVFEMEEISGGYSWDFSSVANALSSIICNGAEAIGASILGATAGALAGSAMGGIFGGNGGGILGIGSIGQAVGMIYGLCVGGVGGAIAGAMVGWDITLDKCIEMFDGFVDGTLAYW</sequence>
<evidence type="ECO:0008006" key="3">
    <source>
        <dbReference type="Google" id="ProtNLM"/>
    </source>
</evidence>
<dbReference type="EMBL" id="CP003218">
    <property type="protein sequence ID" value="AEX03466.1"/>
    <property type="molecule type" value="Genomic_DNA"/>
</dbReference>
<dbReference type="HOGENOM" id="CLU_147938_0_0_6"/>
<protein>
    <recommendedName>
        <fullName evidence="3">Colicin V</fullName>
    </recommendedName>
</protein>
<dbReference type="AlphaFoldDB" id="A0A0H3H266"/>
<proteinExistence type="predicted"/>
<evidence type="ECO:0000313" key="1">
    <source>
        <dbReference type="EMBL" id="AEX03466.1"/>
    </source>
</evidence>
<dbReference type="Proteomes" id="UP000007843">
    <property type="component" value="Chromosome"/>
</dbReference>
<accession>A0A0H3H266</accession>
<dbReference type="RefSeq" id="WP_014227601.1">
    <property type="nucleotide sequence ID" value="NC_016612.1"/>
</dbReference>
<organism evidence="1 2">
    <name type="scientific">Klebsiella michiganensis (strain ATCC 8724 / DSM 4798 / JCM 20051 / NBRC 3318 / NRRL B-199 / KCTC 1686 / BUCSAV 143 / CCM 1901)</name>
    <dbReference type="NCBI Taxonomy" id="1006551"/>
    <lineage>
        <taxon>Bacteria</taxon>
        <taxon>Pseudomonadati</taxon>
        <taxon>Pseudomonadota</taxon>
        <taxon>Gammaproteobacteria</taxon>
        <taxon>Enterobacterales</taxon>
        <taxon>Enterobacteriaceae</taxon>
        <taxon>Klebsiella/Raoultella group</taxon>
        <taxon>Klebsiella</taxon>
    </lineage>
</organism>
<name>A0A0H3H266_KLEM8</name>
<gene>
    <name evidence="1" type="ordered locus">KOX_08700</name>
</gene>
<evidence type="ECO:0000313" key="2">
    <source>
        <dbReference type="Proteomes" id="UP000007843"/>
    </source>
</evidence>